<protein>
    <submittedName>
        <fullName evidence="1">Uncharacterized protein</fullName>
    </submittedName>
</protein>
<proteinExistence type="predicted"/>
<gene>
    <name evidence="1" type="ORF">LCGC14_1891990</name>
</gene>
<organism evidence="1">
    <name type="scientific">marine sediment metagenome</name>
    <dbReference type="NCBI Taxonomy" id="412755"/>
    <lineage>
        <taxon>unclassified sequences</taxon>
        <taxon>metagenomes</taxon>
        <taxon>ecological metagenomes</taxon>
    </lineage>
</organism>
<name>A0A0F9GME4_9ZZZZ</name>
<evidence type="ECO:0000313" key="1">
    <source>
        <dbReference type="EMBL" id="KKL91706.1"/>
    </source>
</evidence>
<dbReference type="EMBL" id="LAZR01019663">
    <property type="protein sequence ID" value="KKL91706.1"/>
    <property type="molecule type" value="Genomic_DNA"/>
</dbReference>
<reference evidence="1" key="1">
    <citation type="journal article" date="2015" name="Nature">
        <title>Complex archaea that bridge the gap between prokaryotes and eukaryotes.</title>
        <authorList>
            <person name="Spang A."/>
            <person name="Saw J.H."/>
            <person name="Jorgensen S.L."/>
            <person name="Zaremba-Niedzwiedzka K."/>
            <person name="Martijn J."/>
            <person name="Lind A.E."/>
            <person name="van Eijk R."/>
            <person name="Schleper C."/>
            <person name="Guy L."/>
            <person name="Ettema T.J."/>
        </authorList>
    </citation>
    <scope>NUCLEOTIDE SEQUENCE</scope>
</reference>
<dbReference type="AlphaFoldDB" id="A0A0F9GME4"/>
<sequence>MTQEALYLEAARKIAEGEEKYSCYAIMSGTTHGFYSPPWEIENIKKYCEIFGPGGGYYGFVSEIINATNNDPKKMTNLRVLLLTLMAACWKDFK</sequence>
<comment type="caution">
    <text evidence="1">The sequence shown here is derived from an EMBL/GenBank/DDBJ whole genome shotgun (WGS) entry which is preliminary data.</text>
</comment>
<accession>A0A0F9GME4</accession>